<protein>
    <submittedName>
        <fullName evidence="2">Amidohydrolase</fullName>
    </submittedName>
</protein>
<name>A0AA87RJ09_9MICO</name>
<dbReference type="Gene3D" id="3.20.20.140">
    <property type="entry name" value="Metal-dependent hydrolases"/>
    <property type="match status" value="1"/>
</dbReference>
<dbReference type="Pfam" id="PF07969">
    <property type="entry name" value="Amidohydro_3"/>
    <property type="match status" value="1"/>
</dbReference>
<proteinExistence type="predicted"/>
<dbReference type="AlphaFoldDB" id="A0AA87RJ09"/>
<dbReference type="PANTHER" id="PTHR22642">
    <property type="entry name" value="IMIDAZOLONEPROPIONASE"/>
    <property type="match status" value="1"/>
</dbReference>
<keyword evidence="3" id="KW-1185">Reference proteome</keyword>
<dbReference type="Gene3D" id="2.30.40.10">
    <property type="entry name" value="Urease, subunit C, domain 1"/>
    <property type="match status" value="1"/>
</dbReference>
<dbReference type="EMBL" id="BJUU01000020">
    <property type="protein sequence ID" value="GEK81115.1"/>
    <property type="molecule type" value="Genomic_DNA"/>
</dbReference>
<reference evidence="2 3" key="1">
    <citation type="submission" date="2019-07" db="EMBL/GenBank/DDBJ databases">
        <title>Whole genome shotgun sequence of Agrococcus baldri NBRC 103055.</title>
        <authorList>
            <person name="Hosoyama A."/>
            <person name="Uohara A."/>
            <person name="Ohji S."/>
            <person name="Ichikawa N."/>
        </authorList>
    </citation>
    <scope>NUCLEOTIDE SEQUENCE [LARGE SCALE GENOMIC DNA]</scope>
    <source>
        <strain evidence="2 3">NBRC 103055</strain>
    </source>
</reference>
<evidence type="ECO:0000259" key="1">
    <source>
        <dbReference type="Pfam" id="PF07969"/>
    </source>
</evidence>
<evidence type="ECO:0000313" key="2">
    <source>
        <dbReference type="EMBL" id="GEK81115.1"/>
    </source>
</evidence>
<organism evidence="2 3">
    <name type="scientific">Agrococcus baldri</name>
    <dbReference type="NCBI Taxonomy" id="153730"/>
    <lineage>
        <taxon>Bacteria</taxon>
        <taxon>Bacillati</taxon>
        <taxon>Actinomycetota</taxon>
        <taxon>Actinomycetes</taxon>
        <taxon>Micrococcales</taxon>
        <taxon>Microbacteriaceae</taxon>
        <taxon>Agrococcus</taxon>
    </lineage>
</organism>
<dbReference type="Proteomes" id="UP000321749">
    <property type="component" value="Unassembled WGS sequence"/>
</dbReference>
<sequence>MRLANARLLSGTMVDIDVVDGEIERVSPAGSTPSAGERHDLEGATVVPGLWDEHTHMGQWARHRTRPSVLDASSADEAAALARAAVAAHTGSDPLVLVGMRDGLWPAPPTRAQLDAATGATPTLVVSSDVHCSWPNTAMLTRLGLELDGPLLREEAAFATLQEVEGMLDADALDRHVASALAAAAARGVVGVVDLEFDDAVGAWQRPGRATPTRVEAGIYQQDLERAAERGLRTGDPIAGSARVGRLKVITDGSLGTRTAWTTHPYDAGTGVRNVDDADLDRLLARAGELGLGAAIHAIGDAAVSAVIDAFERAAAAGRQTAGDRIEHAQLLTADDIPRMARLGLAASLQPEHALDDRELTDTLWGDRAQDAFRIRSLLDGGVRVVLGSDAPVTPLDPWRAIATAVTRTRGGEPPWRPDEAIALEQALAASARTRIDAGEPADLVVLADALPSADDVAHDPHGAAERLRSTAIRATLIAGEAVHGSL</sequence>
<dbReference type="InterPro" id="IPR011059">
    <property type="entry name" value="Metal-dep_hydrolase_composite"/>
</dbReference>
<evidence type="ECO:0000313" key="3">
    <source>
        <dbReference type="Proteomes" id="UP000321749"/>
    </source>
</evidence>
<feature type="domain" description="Amidohydrolase 3" evidence="1">
    <location>
        <begin position="40"/>
        <end position="484"/>
    </location>
</feature>
<dbReference type="PANTHER" id="PTHR22642:SF2">
    <property type="entry name" value="PROTEIN LONG AFTER FAR-RED 3"/>
    <property type="match status" value="1"/>
</dbReference>
<dbReference type="SUPFAM" id="SSF51556">
    <property type="entry name" value="Metallo-dependent hydrolases"/>
    <property type="match status" value="1"/>
</dbReference>
<dbReference type="RefSeq" id="WP_146796088.1">
    <property type="nucleotide sequence ID" value="NZ_BJUU01000020.1"/>
</dbReference>
<dbReference type="InterPro" id="IPR032466">
    <property type="entry name" value="Metal_Hydrolase"/>
</dbReference>
<dbReference type="GO" id="GO:0016810">
    <property type="term" value="F:hydrolase activity, acting on carbon-nitrogen (but not peptide) bonds"/>
    <property type="evidence" value="ECO:0007669"/>
    <property type="project" value="InterPro"/>
</dbReference>
<accession>A0AA87RJ09</accession>
<dbReference type="InterPro" id="IPR013108">
    <property type="entry name" value="Amidohydro_3"/>
</dbReference>
<gene>
    <name evidence="2" type="ORF">ABA31_24660</name>
</gene>
<dbReference type="Gene3D" id="3.10.310.70">
    <property type="match status" value="1"/>
</dbReference>
<comment type="caution">
    <text evidence="2">The sequence shown here is derived from an EMBL/GenBank/DDBJ whole genome shotgun (WGS) entry which is preliminary data.</text>
</comment>
<dbReference type="SUPFAM" id="SSF51338">
    <property type="entry name" value="Composite domain of metallo-dependent hydrolases"/>
    <property type="match status" value="1"/>
</dbReference>